<evidence type="ECO:0000259" key="2">
    <source>
        <dbReference type="Pfam" id="PF11268"/>
    </source>
</evidence>
<dbReference type="EMBL" id="QEOP01000002">
    <property type="protein sequence ID" value="PVZ94297.1"/>
    <property type="molecule type" value="Genomic_DNA"/>
</dbReference>
<dbReference type="AlphaFoldDB" id="A0A2V1HVC9"/>
<accession>A0A2V1HVC9</accession>
<dbReference type="RefSeq" id="WP_116756809.1">
    <property type="nucleotide sequence ID" value="NZ_JBHUEX010000001.1"/>
</dbReference>
<feature type="compositionally biased region" description="Low complexity" evidence="1">
    <location>
        <begin position="224"/>
        <end position="237"/>
    </location>
</feature>
<dbReference type="Proteomes" id="UP000244893">
    <property type="component" value="Unassembled WGS sequence"/>
</dbReference>
<proteinExistence type="predicted"/>
<evidence type="ECO:0000313" key="4">
    <source>
        <dbReference type="Proteomes" id="UP000244893"/>
    </source>
</evidence>
<dbReference type="InterPro" id="IPR047682">
    <property type="entry name" value="SepH-like"/>
</dbReference>
<evidence type="ECO:0000256" key="1">
    <source>
        <dbReference type="SAM" id="MobiDB-lite"/>
    </source>
</evidence>
<gene>
    <name evidence="3" type="ORF">DDQ50_11215</name>
</gene>
<dbReference type="InterPro" id="IPR021421">
    <property type="entry name" value="DUF3071"/>
</dbReference>
<dbReference type="NCBIfam" id="NF040712">
    <property type="entry name" value="SepH"/>
    <property type="match status" value="1"/>
</dbReference>
<feature type="region of interest" description="Disordered" evidence="1">
    <location>
        <begin position="217"/>
        <end position="237"/>
    </location>
</feature>
<protein>
    <submittedName>
        <fullName evidence="3">DUF3071 domain-containing protein</fullName>
    </submittedName>
</protein>
<dbReference type="OrthoDB" id="5180791at2"/>
<dbReference type="Pfam" id="PF11268">
    <property type="entry name" value="DUF3071"/>
    <property type="match status" value="1"/>
</dbReference>
<organism evidence="3 4">
    <name type="scientific">Amnibacterium flavum</name>
    <dbReference type="NCBI Taxonomy" id="2173173"/>
    <lineage>
        <taxon>Bacteria</taxon>
        <taxon>Bacillati</taxon>
        <taxon>Actinomycetota</taxon>
        <taxon>Actinomycetes</taxon>
        <taxon>Micrococcales</taxon>
        <taxon>Microbacteriaceae</taxon>
        <taxon>Amnibacterium</taxon>
    </lineage>
</organism>
<evidence type="ECO:0000313" key="3">
    <source>
        <dbReference type="EMBL" id="PVZ94297.1"/>
    </source>
</evidence>
<feature type="compositionally biased region" description="Basic and acidic residues" evidence="1">
    <location>
        <begin position="308"/>
        <end position="335"/>
    </location>
</feature>
<sequence length="378" mass="41044">MHTLRAVAIEGSGVVATDAHGTQFHIEIDDQIRLRLRDGAAASGSSRKLSPREIQTHIRAGLSAEEVASLTGAPLDYIQRYEGPVLAEREYVVESALGVTVNTLPDGEVDGPHPTFGAVIGERLAQLSARGTLWVSWKEQSGGWVLKLSFTADSIDHDARWRFDPKKLTLAPLNAEAIALSQQSEIGGQLLPRLRALPNDLATRDASRFDSAVFELPEMPPSAPAETPAASEAAPAPHLEPIAYGRGRVMEARTGAISVTPESSSSEHGGTADLLEALRRRRGEREAAGFDESPQEEKSATTTASIRLLDRPKTAEREPQPERRAPERKVAERRTQVAAPERQSPSSETMPVRPARRGRTSMPSWDEIVFGARPDDEA</sequence>
<comment type="caution">
    <text evidence="3">The sequence shown here is derived from an EMBL/GenBank/DDBJ whole genome shotgun (WGS) entry which is preliminary data.</text>
</comment>
<name>A0A2V1HVC9_9MICO</name>
<feature type="domain" description="DUF3071" evidence="2">
    <location>
        <begin position="1"/>
        <end position="163"/>
    </location>
</feature>
<keyword evidence="4" id="KW-1185">Reference proteome</keyword>
<feature type="region of interest" description="Disordered" evidence="1">
    <location>
        <begin position="284"/>
        <end position="378"/>
    </location>
</feature>
<reference evidence="3 4" key="1">
    <citation type="submission" date="2018-05" db="EMBL/GenBank/DDBJ databases">
        <title>Amnibacterium sp. M8JJ-5, whole genome shotgun sequence.</title>
        <authorList>
            <person name="Tuo L."/>
        </authorList>
    </citation>
    <scope>NUCLEOTIDE SEQUENCE [LARGE SCALE GENOMIC DNA]</scope>
    <source>
        <strain evidence="3 4">M8JJ-5</strain>
    </source>
</reference>